<sequence>MSSQLLRLNAFRGEPASSGFSGISPNHNSSADSSTSVGSDLHLVSPKLHPGFHVPHATRVRRKLVIFRLLDFRHLECSIQAASPSSTTLVLLSHNPVFTVVSCLPMDSEAVRKVALFGNLRIYAYFQLPEAFRRLLRPSSSLGA</sequence>
<dbReference type="Proteomes" id="UP000823775">
    <property type="component" value="Unassembled WGS sequence"/>
</dbReference>
<organism evidence="2 3">
    <name type="scientific">Datura stramonium</name>
    <name type="common">Jimsonweed</name>
    <name type="synonym">Common thornapple</name>
    <dbReference type="NCBI Taxonomy" id="4076"/>
    <lineage>
        <taxon>Eukaryota</taxon>
        <taxon>Viridiplantae</taxon>
        <taxon>Streptophyta</taxon>
        <taxon>Embryophyta</taxon>
        <taxon>Tracheophyta</taxon>
        <taxon>Spermatophyta</taxon>
        <taxon>Magnoliopsida</taxon>
        <taxon>eudicotyledons</taxon>
        <taxon>Gunneridae</taxon>
        <taxon>Pentapetalae</taxon>
        <taxon>asterids</taxon>
        <taxon>lamiids</taxon>
        <taxon>Solanales</taxon>
        <taxon>Solanaceae</taxon>
        <taxon>Solanoideae</taxon>
        <taxon>Datureae</taxon>
        <taxon>Datura</taxon>
    </lineage>
</organism>
<dbReference type="EMBL" id="JACEIK010004269">
    <property type="protein sequence ID" value="MCD9644873.1"/>
    <property type="molecule type" value="Genomic_DNA"/>
</dbReference>
<feature type="compositionally biased region" description="Low complexity" evidence="1">
    <location>
        <begin position="29"/>
        <end position="38"/>
    </location>
</feature>
<name>A0ABS8VFD7_DATST</name>
<evidence type="ECO:0000313" key="3">
    <source>
        <dbReference type="Proteomes" id="UP000823775"/>
    </source>
</evidence>
<evidence type="ECO:0000256" key="1">
    <source>
        <dbReference type="SAM" id="MobiDB-lite"/>
    </source>
</evidence>
<comment type="caution">
    <text evidence="2">The sequence shown here is derived from an EMBL/GenBank/DDBJ whole genome shotgun (WGS) entry which is preliminary data.</text>
</comment>
<evidence type="ECO:0000313" key="2">
    <source>
        <dbReference type="EMBL" id="MCD9644873.1"/>
    </source>
</evidence>
<feature type="region of interest" description="Disordered" evidence="1">
    <location>
        <begin position="19"/>
        <end position="38"/>
    </location>
</feature>
<proteinExistence type="predicted"/>
<protein>
    <submittedName>
        <fullName evidence="2">Uncharacterized protein</fullName>
    </submittedName>
</protein>
<keyword evidence="3" id="KW-1185">Reference proteome</keyword>
<gene>
    <name evidence="2" type="ORF">HAX54_033388</name>
</gene>
<reference evidence="2 3" key="1">
    <citation type="journal article" date="2021" name="BMC Genomics">
        <title>Datura genome reveals duplications of psychoactive alkaloid biosynthetic genes and high mutation rate following tissue culture.</title>
        <authorList>
            <person name="Rajewski A."/>
            <person name="Carter-House D."/>
            <person name="Stajich J."/>
            <person name="Litt A."/>
        </authorList>
    </citation>
    <scope>NUCLEOTIDE SEQUENCE [LARGE SCALE GENOMIC DNA]</scope>
    <source>
        <strain evidence="2">AR-01</strain>
    </source>
</reference>
<accession>A0ABS8VFD7</accession>
<feature type="compositionally biased region" description="Polar residues" evidence="1">
    <location>
        <begin position="19"/>
        <end position="28"/>
    </location>
</feature>